<keyword evidence="3" id="KW-1185">Reference proteome</keyword>
<feature type="domain" description="DUF6504" evidence="1">
    <location>
        <begin position="8"/>
        <end position="34"/>
    </location>
</feature>
<comment type="caution">
    <text evidence="2">The sequence shown here is derived from an EMBL/GenBank/DDBJ whole genome shotgun (WGS) entry which is preliminary data.</text>
</comment>
<name>A0ABV6VSX1_9ACTN</name>
<dbReference type="InterPro" id="IPR045443">
    <property type="entry name" value="DUF6504"/>
</dbReference>
<dbReference type="RefSeq" id="WP_380534383.1">
    <property type="nucleotide sequence ID" value="NZ_JBHFAB010000005.1"/>
</dbReference>
<evidence type="ECO:0000313" key="2">
    <source>
        <dbReference type="EMBL" id="MFC1416825.1"/>
    </source>
</evidence>
<gene>
    <name evidence="2" type="ORF">ACEZDE_09230</name>
</gene>
<evidence type="ECO:0000313" key="3">
    <source>
        <dbReference type="Proteomes" id="UP001592531"/>
    </source>
</evidence>
<evidence type="ECO:0000259" key="1">
    <source>
        <dbReference type="Pfam" id="PF20114"/>
    </source>
</evidence>
<protein>
    <submittedName>
        <fullName evidence="2">DUF6504 family protein</fullName>
    </submittedName>
</protein>
<dbReference type="EMBL" id="JBHFAB010000005">
    <property type="protein sequence ID" value="MFC1416825.1"/>
    <property type="molecule type" value="Genomic_DNA"/>
</dbReference>
<dbReference type="Proteomes" id="UP001592531">
    <property type="component" value="Unassembled WGS sequence"/>
</dbReference>
<dbReference type="Pfam" id="PF20114">
    <property type="entry name" value="DUF6504"/>
    <property type="match status" value="1"/>
</dbReference>
<organism evidence="2 3">
    <name type="scientific">Streptacidiphilus cavernicola</name>
    <dbReference type="NCBI Taxonomy" id="3342716"/>
    <lineage>
        <taxon>Bacteria</taxon>
        <taxon>Bacillati</taxon>
        <taxon>Actinomycetota</taxon>
        <taxon>Actinomycetes</taxon>
        <taxon>Kitasatosporales</taxon>
        <taxon>Streptomycetaceae</taxon>
        <taxon>Streptacidiphilus</taxon>
    </lineage>
</organism>
<sequence>MAELIEVRGGRELPTHFLWRDRVYAVREVLAHWTGGLEVWRVQASPGRCFDTGVYDLSFDRAAGRWTLTSTANA</sequence>
<reference evidence="2 3" key="1">
    <citation type="submission" date="2024-09" db="EMBL/GenBank/DDBJ databases">
        <authorList>
            <person name="Lee S.D."/>
        </authorList>
    </citation>
    <scope>NUCLEOTIDE SEQUENCE [LARGE SCALE GENOMIC DNA]</scope>
    <source>
        <strain evidence="2 3">N8-3</strain>
    </source>
</reference>
<proteinExistence type="predicted"/>
<accession>A0ABV6VSX1</accession>